<organism evidence="1 2">
    <name type="scientific">Mucilaginibacter mali</name>
    <dbReference type="NCBI Taxonomy" id="2740462"/>
    <lineage>
        <taxon>Bacteria</taxon>
        <taxon>Pseudomonadati</taxon>
        <taxon>Bacteroidota</taxon>
        <taxon>Sphingobacteriia</taxon>
        <taxon>Sphingobacteriales</taxon>
        <taxon>Sphingobacteriaceae</taxon>
        <taxon>Mucilaginibacter</taxon>
    </lineage>
</organism>
<sequence>MNETTTTPTNRDRFLAGEKFLIKGLGWHYYKLQLTEPIKLIHRDGIPVAALTSYDDRMIYYYENGQHGTVFYSEMNFNL</sequence>
<dbReference type="KEGG" id="mmab:HQ865_01325"/>
<evidence type="ECO:0000313" key="1">
    <source>
        <dbReference type="EMBL" id="QKJ28456.1"/>
    </source>
</evidence>
<dbReference type="EMBL" id="CP054139">
    <property type="protein sequence ID" value="QKJ28456.1"/>
    <property type="molecule type" value="Genomic_DNA"/>
</dbReference>
<gene>
    <name evidence="1" type="ORF">HQ865_01325</name>
</gene>
<dbReference type="AlphaFoldDB" id="A0A7D4UE20"/>
<name>A0A7D4UE20_9SPHI</name>
<protein>
    <submittedName>
        <fullName evidence="1">Uncharacterized protein</fullName>
    </submittedName>
</protein>
<evidence type="ECO:0000313" key="2">
    <source>
        <dbReference type="Proteomes" id="UP000505355"/>
    </source>
</evidence>
<accession>A0A7D4UE20</accession>
<dbReference type="Proteomes" id="UP000505355">
    <property type="component" value="Chromosome"/>
</dbReference>
<reference evidence="1 2" key="1">
    <citation type="submission" date="2020-05" db="EMBL/GenBank/DDBJ databases">
        <title>Mucilaginibacter mali sp. nov.</title>
        <authorList>
            <person name="Kim H.S."/>
            <person name="Lee K.C."/>
            <person name="Suh M.K."/>
            <person name="Kim J.-S."/>
            <person name="Han K.-I."/>
            <person name="Eom M.K."/>
            <person name="Shin Y.K."/>
            <person name="Lee J.-S."/>
        </authorList>
    </citation>
    <scope>NUCLEOTIDE SEQUENCE [LARGE SCALE GENOMIC DNA]</scope>
    <source>
        <strain evidence="1 2">G2-14</strain>
    </source>
</reference>
<keyword evidence="2" id="KW-1185">Reference proteome</keyword>
<dbReference type="RefSeq" id="WP_173413158.1">
    <property type="nucleotide sequence ID" value="NZ_CP054139.1"/>
</dbReference>
<proteinExistence type="predicted"/>